<accession>A0A3Q9G869</accession>
<evidence type="ECO:0000313" key="4">
    <source>
        <dbReference type="Proteomes" id="UP000280344"/>
    </source>
</evidence>
<dbReference type="EMBL" id="CP034593">
    <property type="protein sequence ID" value="AZQ77457.1"/>
    <property type="molecule type" value="Genomic_DNA"/>
</dbReference>
<keyword evidence="4" id="KW-1185">Reference proteome</keyword>
<keyword evidence="1" id="KW-1133">Transmembrane helix</keyword>
<feature type="transmembrane region" description="Helical" evidence="1">
    <location>
        <begin position="14"/>
        <end position="39"/>
    </location>
</feature>
<gene>
    <name evidence="3" type="ORF">EJ997_09055</name>
</gene>
<keyword evidence="1" id="KW-0472">Membrane</keyword>
<keyword evidence="1" id="KW-0812">Transmembrane</keyword>
<name>A0A3Q9G869_9ACTO</name>
<sequence>MNATTVSLSTRRRLALGLSLLVIGVLLGALFGLLAEFILSLFDFQGFLGVGAHVGEVRGLALTAALGTLIAIVGTGTLIAESMRAEISDDDVLLTWKGASVRVRKELVSSIYLGEDIVLYSKSGTELARARAVNPQALRSSLIHHGYPTPSHTEQGEGEFTDDIEILDDDAKRIAAARTKALKAGNTDIAEILRRQLASMGVMSRDLKAGRMGLRTEFRKLEPFRSAAVTA</sequence>
<dbReference type="InterPro" id="IPR057798">
    <property type="entry name" value="PH_YqeB"/>
</dbReference>
<dbReference type="RefSeq" id="WP_126704260.1">
    <property type="nucleotide sequence ID" value="NZ_CP034593.1"/>
</dbReference>
<dbReference type="OrthoDB" id="3267452at2"/>
<evidence type="ECO:0000256" key="1">
    <source>
        <dbReference type="SAM" id="Phobius"/>
    </source>
</evidence>
<dbReference type="Proteomes" id="UP000280344">
    <property type="component" value="Chromosome"/>
</dbReference>
<dbReference type="AlphaFoldDB" id="A0A3Q9G869"/>
<reference evidence="3 4" key="1">
    <citation type="submission" date="2018-12" db="EMBL/GenBank/DDBJ databases">
        <title>Complete genome sequence of Flaviflexus sp. H23T48.</title>
        <authorList>
            <person name="Bae J.-W."/>
            <person name="Lee J.-Y."/>
        </authorList>
    </citation>
    <scope>NUCLEOTIDE SEQUENCE [LARGE SCALE GENOMIC DNA]</scope>
    <source>
        <strain evidence="3 4">H23T48</strain>
    </source>
</reference>
<proteinExistence type="predicted"/>
<feature type="domain" description="YqeB PH" evidence="2">
    <location>
        <begin position="4"/>
        <end position="149"/>
    </location>
</feature>
<dbReference type="KEGG" id="flh:EJ997_09055"/>
<dbReference type="Pfam" id="PF23494">
    <property type="entry name" value="bPH_10"/>
    <property type="match status" value="1"/>
</dbReference>
<evidence type="ECO:0000313" key="3">
    <source>
        <dbReference type="EMBL" id="AZQ77457.1"/>
    </source>
</evidence>
<feature type="transmembrane region" description="Helical" evidence="1">
    <location>
        <begin position="59"/>
        <end position="80"/>
    </location>
</feature>
<evidence type="ECO:0000259" key="2">
    <source>
        <dbReference type="Pfam" id="PF23494"/>
    </source>
</evidence>
<organism evidence="3 4">
    <name type="scientific">Flaviflexus ciconiae</name>
    <dbReference type="NCBI Taxonomy" id="2496867"/>
    <lineage>
        <taxon>Bacteria</taxon>
        <taxon>Bacillati</taxon>
        <taxon>Actinomycetota</taxon>
        <taxon>Actinomycetes</taxon>
        <taxon>Actinomycetales</taxon>
        <taxon>Actinomycetaceae</taxon>
        <taxon>Flaviflexus</taxon>
    </lineage>
</organism>
<protein>
    <recommendedName>
        <fullName evidence="2">YqeB PH domain-containing protein</fullName>
    </recommendedName>
</protein>